<keyword evidence="1" id="KW-1133">Transmembrane helix</keyword>
<keyword evidence="1" id="KW-0472">Membrane</keyword>
<feature type="transmembrane region" description="Helical" evidence="1">
    <location>
        <begin position="181"/>
        <end position="201"/>
    </location>
</feature>
<comment type="caution">
    <text evidence="2">The sequence shown here is derived from an EMBL/GenBank/DDBJ whole genome shotgun (WGS) entry which is preliminary data.</text>
</comment>
<dbReference type="PANTHER" id="PTHR37314:SF4">
    <property type="entry name" value="UPF0700 TRANSMEMBRANE PROTEIN YOAK"/>
    <property type="match status" value="1"/>
</dbReference>
<evidence type="ECO:0000313" key="3">
    <source>
        <dbReference type="Proteomes" id="UP000248795"/>
    </source>
</evidence>
<dbReference type="Proteomes" id="UP000248795">
    <property type="component" value="Unassembled WGS sequence"/>
</dbReference>
<protein>
    <recommendedName>
        <fullName evidence="4">DUF1275 domain-containing protein</fullName>
    </recommendedName>
</protein>
<keyword evidence="3" id="KW-1185">Reference proteome</keyword>
<feature type="transmembrane region" description="Helical" evidence="1">
    <location>
        <begin position="262"/>
        <end position="280"/>
    </location>
</feature>
<dbReference type="InterPro" id="IPR010699">
    <property type="entry name" value="DUF1275"/>
</dbReference>
<feature type="transmembrane region" description="Helical" evidence="1">
    <location>
        <begin position="239"/>
        <end position="256"/>
    </location>
</feature>
<dbReference type="EMBL" id="QKVK01000004">
    <property type="protein sequence ID" value="PZF76982.1"/>
    <property type="molecule type" value="Genomic_DNA"/>
</dbReference>
<sequence length="285" mass="29990">MVWASPAAVLPWGAARPSAGRFGARARSLRQAEPRQSLLNVRSQQSTRAGERESAAGGAMLEAGVIGRFTRDVRPGLYLVAAVCGIIDVTCIKALGGVFAEMMTGNLLLMAMDVGSGGTFDRASRYLWPLAAFAIGAILGGRLLLLPGEREVRRFAFLVVWSTIALAAAICGAYEPNGNETLGHAITALLALGMGLQTAILRRHGVQDLATNVMTLTLTALLSESRLGQGSHPNRIRRALSILCFFSGGVVAAALVHRGTVYPLGLAAIVYSVAMLPLVLGEKPD</sequence>
<dbReference type="PANTHER" id="PTHR37314">
    <property type="entry name" value="SLR0142 PROTEIN"/>
    <property type="match status" value="1"/>
</dbReference>
<accession>A0A2W2ATH8</accession>
<evidence type="ECO:0008006" key="4">
    <source>
        <dbReference type="Google" id="ProtNLM"/>
    </source>
</evidence>
<dbReference type="Pfam" id="PF06912">
    <property type="entry name" value="DUF1275"/>
    <property type="match status" value="1"/>
</dbReference>
<proteinExistence type="predicted"/>
<feature type="transmembrane region" description="Helical" evidence="1">
    <location>
        <begin position="77"/>
        <end position="100"/>
    </location>
</feature>
<evidence type="ECO:0000256" key="1">
    <source>
        <dbReference type="SAM" id="Phobius"/>
    </source>
</evidence>
<evidence type="ECO:0000313" key="2">
    <source>
        <dbReference type="EMBL" id="PZF76982.1"/>
    </source>
</evidence>
<gene>
    <name evidence="2" type="ORF">DK847_11060</name>
</gene>
<reference evidence="3" key="1">
    <citation type="submission" date="2018-06" db="EMBL/GenBank/DDBJ databases">
        <title>Aestuariibacter litoralis strain KCTC 52945T.</title>
        <authorList>
            <person name="Li X."/>
            <person name="Salam N."/>
            <person name="Li J.-L."/>
            <person name="Chen Y.-M."/>
            <person name="Yang Z.-W."/>
            <person name="Zhang L.-Y."/>
            <person name="Han M.-X."/>
            <person name="Xiao M."/>
            <person name="Li W.-J."/>
        </authorList>
    </citation>
    <scope>NUCLEOTIDE SEQUENCE [LARGE SCALE GENOMIC DNA]</scope>
    <source>
        <strain evidence="3">KCTC 52945</strain>
    </source>
</reference>
<keyword evidence="1" id="KW-0812">Transmembrane</keyword>
<feature type="transmembrane region" description="Helical" evidence="1">
    <location>
        <begin position="157"/>
        <end position="175"/>
    </location>
</feature>
<organism evidence="2 3">
    <name type="scientific">Aestuariivirga litoralis</name>
    <dbReference type="NCBI Taxonomy" id="2650924"/>
    <lineage>
        <taxon>Bacteria</taxon>
        <taxon>Pseudomonadati</taxon>
        <taxon>Pseudomonadota</taxon>
        <taxon>Alphaproteobacteria</taxon>
        <taxon>Hyphomicrobiales</taxon>
        <taxon>Aestuariivirgaceae</taxon>
        <taxon>Aestuariivirga</taxon>
    </lineage>
</organism>
<feature type="transmembrane region" description="Helical" evidence="1">
    <location>
        <begin position="126"/>
        <end position="145"/>
    </location>
</feature>
<dbReference type="AlphaFoldDB" id="A0A2W2ATH8"/>
<name>A0A2W2ATH8_9HYPH</name>